<proteinExistence type="predicted"/>
<dbReference type="InterPro" id="IPR021494">
    <property type="entry name" value="DUF3149"/>
</dbReference>
<organism evidence="2">
    <name type="scientific">bacterium 19CA06SA08-2</name>
    <dbReference type="NCBI Taxonomy" id="2920658"/>
    <lineage>
        <taxon>Bacteria</taxon>
    </lineage>
</organism>
<name>A0AAU6U8G2_UNCXX</name>
<gene>
    <name evidence="2" type="ORF">MRM75_06030</name>
</gene>
<protein>
    <submittedName>
        <fullName evidence="2">DUF3149 domain-containing protein</fullName>
    </submittedName>
</protein>
<dbReference type="Pfam" id="PF11346">
    <property type="entry name" value="DUF3149"/>
    <property type="match status" value="1"/>
</dbReference>
<evidence type="ECO:0000313" key="2">
    <source>
        <dbReference type="EMBL" id="XAG70535.1"/>
    </source>
</evidence>
<reference evidence="2" key="1">
    <citation type="submission" date="2022-03" db="EMBL/GenBank/DDBJ databases">
        <title>Sea Food Isolates.</title>
        <authorList>
            <person name="Li c."/>
        </authorList>
    </citation>
    <scope>NUCLEOTIDE SEQUENCE</scope>
    <source>
        <strain evidence="2">19CA06SA08-2</strain>
    </source>
</reference>
<dbReference type="EMBL" id="CP095353">
    <property type="protein sequence ID" value="XAG70535.1"/>
    <property type="molecule type" value="Genomic_DNA"/>
</dbReference>
<feature type="transmembrane region" description="Helical" evidence="1">
    <location>
        <begin position="12"/>
        <end position="37"/>
    </location>
</feature>
<dbReference type="AlphaFoldDB" id="A0AAU6U8G2"/>
<keyword evidence="1" id="KW-0472">Membrane</keyword>
<evidence type="ECO:0000256" key="1">
    <source>
        <dbReference type="SAM" id="Phobius"/>
    </source>
</evidence>
<keyword evidence="1" id="KW-0812">Transmembrane</keyword>
<accession>A0AAU6U8G2</accession>
<sequence length="49" mass="5657">MEFWMNLMFGNSVGLMSMLVIIGTFLLISSYAVYFIYKVMSAKPPKEEQ</sequence>
<keyword evidence="1" id="KW-1133">Transmembrane helix</keyword>